<feature type="domain" description="Glycosyltransferase subfamily 4-like N-terminal" evidence="3">
    <location>
        <begin position="84"/>
        <end position="156"/>
    </location>
</feature>
<gene>
    <name evidence="4" type="ORF">GCM10010862_09050</name>
</gene>
<dbReference type="PANTHER" id="PTHR46401">
    <property type="entry name" value="GLYCOSYLTRANSFERASE WBBK-RELATED"/>
    <property type="match status" value="1"/>
</dbReference>
<reference evidence="5" key="1">
    <citation type="journal article" date="2019" name="Int. J. Syst. Evol. Microbiol.">
        <title>The Global Catalogue of Microorganisms (GCM) 10K type strain sequencing project: providing services to taxonomists for standard genome sequencing and annotation.</title>
        <authorList>
            <consortium name="The Broad Institute Genomics Platform"/>
            <consortium name="The Broad Institute Genome Sequencing Center for Infectious Disease"/>
            <person name="Wu L."/>
            <person name="Ma J."/>
        </authorList>
    </citation>
    <scope>NUCLEOTIDE SEQUENCE [LARGE SCALE GENOMIC DNA]</scope>
    <source>
        <strain evidence="5">NBRC 112416</strain>
    </source>
</reference>
<dbReference type="GO" id="GO:0016740">
    <property type="term" value="F:transferase activity"/>
    <property type="evidence" value="ECO:0007669"/>
    <property type="project" value="UniProtKB-KW"/>
</dbReference>
<name>A0ABQ5W196_9HYPH</name>
<dbReference type="EMBL" id="BSNS01000004">
    <property type="protein sequence ID" value="GLQ53646.1"/>
    <property type="molecule type" value="Genomic_DNA"/>
</dbReference>
<keyword evidence="5" id="KW-1185">Reference proteome</keyword>
<evidence type="ECO:0000256" key="1">
    <source>
        <dbReference type="ARBA" id="ARBA00022679"/>
    </source>
</evidence>
<dbReference type="Pfam" id="PF13439">
    <property type="entry name" value="Glyco_transf_4"/>
    <property type="match status" value="1"/>
</dbReference>
<evidence type="ECO:0000259" key="2">
    <source>
        <dbReference type="Pfam" id="PF00534"/>
    </source>
</evidence>
<dbReference type="Gene3D" id="3.40.50.2000">
    <property type="entry name" value="Glycogen Phosphorylase B"/>
    <property type="match status" value="2"/>
</dbReference>
<protein>
    <submittedName>
        <fullName evidence="4">Glycosyl transferase family 1</fullName>
    </submittedName>
</protein>
<dbReference type="Pfam" id="PF00534">
    <property type="entry name" value="Glycos_transf_1"/>
    <property type="match status" value="1"/>
</dbReference>
<evidence type="ECO:0000313" key="4">
    <source>
        <dbReference type="EMBL" id="GLQ53646.1"/>
    </source>
</evidence>
<keyword evidence="1 4" id="KW-0808">Transferase</keyword>
<dbReference type="Proteomes" id="UP001156691">
    <property type="component" value="Unassembled WGS sequence"/>
</dbReference>
<evidence type="ECO:0000313" key="5">
    <source>
        <dbReference type="Proteomes" id="UP001156691"/>
    </source>
</evidence>
<sequence>MAAGRASVASSLTVYADRRWPPETGIGRVQTELELRLPIDMQVVDLAVAGKIGSPLSVLSVSKALWRVQPERGRVFFSAGFVPPLNLSLPSVVMVHDLTHRHFYGAAKRAYYDLIFRPLYHRCGAIVCVSEFVRQEFLDWSGMEDDRVHVVYNGVSAGFARHGARHAPGYDYVFYCGNHRGYKNVASLIRAHAASELPRRGIRLVITGRPDPGLAAVAEEVGIADLVVFAGRVSDADLPAYYRGARAIAYVSLFEGFGLPIIEGFASGVPVLTSNVSSMPEIAGGAAVIVDPTQIASIAEGLNRIVSDTDLRRRLVADGLSRLEHFDWDRSADRLWSIVRDVARTYARENYGS</sequence>
<dbReference type="InterPro" id="IPR001296">
    <property type="entry name" value="Glyco_trans_1"/>
</dbReference>
<evidence type="ECO:0000259" key="3">
    <source>
        <dbReference type="Pfam" id="PF13439"/>
    </source>
</evidence>
<feature type="domain" description="Glycosyl transferase family 1" evidence="2">
    <location>
        <begin position="168"/>
        <end position="317"/>
    </location>
</feature>
<proteinExistence type="predicted"/>
<dbReference type="SUPFAM" id="SSF53756">
    <property type="entry name" value="UDP-Glycosyltransferase/glycogen phosphorylase"/>
    <property type="match status" value="1"/>
</dbReference>
<dbReference type="CDD" id="cd03809">
    <property type="entry name" value="GT4_MtfB-like"/>
    <property type="match status" value="1"/>
</dbReference>
<comment type="caution">
    <text evidence="4">The sequence shown here is derived from an EMBL/GenBank/DDBJ whole genome shotgun (WGS) entry which is preliminary data.</text>
</comment>
<dbReference type="InterPro" id="IPR028098">
    <property type="entry name" value="Glyco_trans_4-like_N"/>
</dbReference>
<accession>A0ABQ5W196</accession>
<dbReference type="PANTHER" id="PTHR46401:SF2">
    <property type="entry name" value="GLYCOSYLTRANSFERASE WBBK-RELATED"/>
    <property type="match status" value="1"/>
</dbReference>
<organism evidence="4 5">
    <name type="scientific">Devosia nitrariae</name>
    <dbReference type="NCBI Taxonomy" id="2071872"/>
    <lineage>
        <taxon>Bacteria</taxon>
        <taxon>Pseudomonadati</taxon>
        <taxon>Pseudomonadota</taxon>
        <taxon>Alphaproteobacteria</taxon>
        <taxon>Hyphomicrobiales</taxon>
        <taxon>Devosiaceae</taxon>
        <taxon>Devosia</taxon>
    </lineage>
</organism>